<organism evidence="1 2">
    <name type="scientific">Candidatus Alistipes avicola</name>
    <dbReference type="NCBI Taxonomy" id="2838432"/>
    <lineage>
        <taxon>Bacteria</taxon>
        <taxon>Pseudomonadati</taxon>
        <taxon>Bacteroidota</taxon>
        <taxon>Bacteroidia</taxon>
        <taxon>Bacteroidales</taxon>
        <taxon>Rikenellaceae</taxon>
        <taxon>Alistipes</taxon>
    </lineage>
</organism>
<dbReference type="AlphaFoldDB" id="A0A9D2ICM2"/>
<sequence>MNFTKQPDQFASIYGDLSYSFTGASSSELLLNILDVSNGKTLGSKRYFNTTSGTTNIAPMIRKNIRFTPQTGRIGFYEAKDRGISVQLSGDNTFSEVRTFLATKDQATTSSLLTSMPRQRIIAYGEYDEITCLIPSSYTVSLQSDTQTTPITFNYDKGQPLTIFRLETGYFPPSTKTISLEIIVEKATIDRIDYTVVPASECGCRLAWRSSAGSIEHYTFPVIKSIIQKTDKEQIYTSTNGYIDTCIKTEQTTSLTSAYEPTSMILALSELFTSPQVWRVRDTQYEEVDLHPTEQTIFRHGTLCGVEVSIRPKFKKKPLWN</sequence>
<name>A0A9D2ICM2_9BACT</name>
<reference evidence="1" key="2">
    <citation type="submission" date="2021-04" db="EMBL/GenBank/DDBJ databases">
        <authorList>
            <person name="Gilroy R."/>
        </authorList>
    </citation>
    <scope>NUCLEOTIDE SEQUENCE</scope>
    <source>
        <strain evidence="1">CHK169-11906</strain>
    </source>
</reference>
<proteinExistence type="predicted"/>
<evidence type="ECO:0000313" key="1">
    <source>
        <dbReference type="EMBL" id="HJA98780.1"/>
    </source>
</evidence>
<gene>
    <name evidence="1" type="ORF">H9779_04160</name>
</gene>
<evidence type="ECO:0000313" key="2">
    <source>
        <dbReference type="Proteomes" id="UP000824259"/>
    </source>
</evidence>
<comment type="caution">
    <text evidence="1">The sequence shown here is derived from an EMBL/GenBank/DDBJ whole genome shotgun (WGS) entry which is preliminary data.</text>
</comment>
<dbReference type="Proteomes" id="UP000824259">
    <property type="component" value="Unassembled WGS sequence"/>
</dbReference>
<protein>
    <submittedName>
        <fullName evidence="1">Uncharacterized protein</fullName>
    </submittedName>
</protein>
<dbReference type="EMBL" id="DWYR01000011">
    <property type="protein sequence ID" value="HJA98780.1"/>
    <property type="molecule type" value="Genomic_DNA"/>
</dbReference>
<reference evidence="1" key="1">
    <citation type="journal article" date="2021" name="PeerJ">
        <title>Extensive microbial diversity within the chicken gut microbiome revealed by metagenomics and culture.</title>
        <authorList>
            <person name="Gilroy R."/>
            <person name="Ravi A."/>
            <person name="Getino M."/>
            <person name="Pursley I."/>
            <person name="Horton D.L."/>
            <person name="Alikhan N.F."/>
            <person name="Baker D."/>
            <person name="Gharbi K."/>
            <person name="Hall N."/>
            <person name="Watson M."/>
            <person name="Adriaenssens E.M."/>
            <person name="Foster-Nyarko E."/>
            <person name="Jarju S."/>
            <person name="Secka A."/>
            <person name="Antonio M."/>
            <person name="Oren A."/>
            <person name="Chaudhuri R.R."/>
            <person name="La Ragione R."/>
            <person name="Hildebrand F."/>
            <person name="Pallen M.J."/>
        </authorList>
    </citation>
    <scope>NUCLEOTIDE SEQUENCE</scope>
    <source>
        <strain evidence="1">CHK169-11906</strain>
    </source>
</reference>
<accession>A0A9D2ICM2</accession>